<accession>A0A364XXV4</accession>
<evidence type="ECO:0008006" key="3">
    <source>
        <dbReference type="Google" id="ProtNLM"/>
    </source>
</evidence>
<dbReference type="Gene3D" id="2.40.160.60">
    <property type="entry name" value="Outer membrane protein transport protein (OMPP1/FadL/TodX)"/>
    <property type="match status" value="1"/>
</dbReference>
<reference evidence="1 2" key="1">
    <citation type="submission" date="2018-06" db="EMBL/GenBank/DDBJ databases">
        <title>Chryseolinea flavus sp. nov., a member of the phylum Bacteroidetes isolated from soil.</title>
        <authorList>
            <person name="Li Y."/>
            <person name="Wang J."/>
        </authorList>
    </citation>
    <scope>NUCLEOTIDE SEQUENCE [LARGE SCALE GENOMIC DNA]</scope>
    <source>
        <strain evidence="1 2">SDU1-6</strain>
    </source>
</reference>
<dbReference type="EMBL" id="QMFY01000015">
    <property type="protein sequence ID" value="RAV98818.1"/>
    <property type="molecule type" value="Genomic_DNA"/>
</dbReference>
<keyword evidence="2" id="KW-1185">Reference proteome</keyword>
<organism evidence="1 2">
    <name type="scientific">Pseudochryseolinea flava</name>
    <dbReference type="NCBI Taxonomy" id="2059302"/>
    <lineage>
        <taxon>Bacteria</taxon>
        <taxon>Pseudomonadati</taxon>
        <taxon>Bacteroidota</taxon>
        <taxon>Cytophagia</taxon>
        <taxon>Cytophagales</taxon>
        <taxon>Fulvivirgaceae</taxon>
        <taxon>Pseudochryseolinea</taxon>
    </lineage>
</organism>
<dbReference type="Proteomes" id="UP000251889">
    <property type="component" value="Unassembled WGS sequence"/>
</dbReference>
<dbReference type="RefSeq" id="WP_112749215.1">
    <property type="nucleotide sequence ID" value="NZ_QMFY01000015.1"/>
</dbReference>
<proteinExistence type="predicted"/>
<dbReference type="AlphaFoldDB" id="A0A364XXV4"/>
<name>A0A364XXV4_9BACT</name>
<dbReference type="OrthoDB" id="9786645at2"/>
<protein>
    <recommendedName>
        <fullName evidence="3">PorV/PorQ family protein</fullName>
    </recommendedName>
</protein>
<evidence type="ECO:0000313" key="2">
    <source>
        <dbReference type="Proteomes" id="UP000251889"/>
    </source>
</evidence>
<evidence type="ECO:0000313" key="1">
    <source>
        <dbReference type="EMBL" id="RAV98818.1"/>
    </source>
</evidence>
<gene>
    <name evidence="1" type="ORF">DQQ10_22655</name>
</gene>
<sequence>MLKYIPVVYFVCTGIALFSQSANTLIGSRAQALGYSSACLYDEWSLFNNAAGVANIKHLAAGFTYEANPGFSYFNRAAFVTSIPIKFGAFGVGAQRFGDHLYNEHVVSTAFASTFGLASIGVKINYIQYHVEGSGNKSLFSFNFGGIAKLTDQLSVGAHIININQGKLTEDGIDRIPTILQVGIAFKAFTKLTVVTEVQKDLEYDALWKGGIEYQPFKKFLFRTGFNIHPDAAFAGFGARFQKMHLDYAATFLRRAGVSHQASIIYHFRAAKE</sequence>
<comment type="caution">
    <text evidence="1">The sequence shown here is derived from an EMBL/GenBank/DDBJ whole genome shotgun (WGS) entry which is preliminary data.</text>
</comment>